<proteinExistence type="predicted"/>
<dbReference type="AlphaFoldDB" id="A0A7I8JSL1"/>
<name>A0A7I8JSL1_SPIIN</name>
<organism evidence="1">
    <name type="scientific">Spirodela intermedia</name>
    <name type="common">Intermediate duckweed</name>
    <dbReference type="NCBI Taxonomy" id="51605"/>
    <lineage>
        <taxon>Eukaryota</taxon>
        <taxon>Viridiplantae</taxon>
        <taxon>Streptophyta</taxon>
        <taxon>Embryophyta</taxon>
        <taxon>Tracheophyta</taxon>
        <taxon>Spermatophyta</taxon>
        <taxon>Magnoliopsida</taxon>
        <taxon>Liliopsida</taxon>
        <taxon>Araceae</taxon>
        <taxon>Lemnoideae</taxon>
        <taxon>Spirodela</taxon>
    </lineage>
</organism>
<evidence type="ECO:0000313" key="2">
    <source>
        <dbReference type="Proteomes" id="UP001189122"/>
    </source>
</evidence>
<evidence type="ECO:0000313" key="1">
    <source>
        <dbReference type="EMBL" id="CAA2634123.1"/>
    </source>
</evidence>
<gene>
    <name evidence="1" type="ORF">SI7747_17019582</name>
</gene>
<dbReference type="EMBL" id="CACRZD030000017">
    <property type="protein sequence ID" value="CAA6673166.1"/>
    <property type="molecule type" value="Genomic_DNA"/>
</dbReference>
<dbReference type="Proteomes" id="UP001189122">
    <property type="component" value="Unassembled WGS sequence"/>
</dbReference>
<dbReference type="EMBL" id="LR743604">
    <property type="protein sequence ID" value="CAA2634123.1"/>
    <property type="molecule type" value="Genomic_DNA"/>
</dbReference>
<protein>
    <submittedName>
        <fullName evidence="1">Uncharacterized protein</fullName>
    </submittedName>
</protein>
<reference evidence="1 2" key="1">
    <citation type="submission" date="2019-12" db="EMBL/GenBank/DDBJ databases">
        <authorList>
            <person name="Scholz U."/>
            <person name="Mascher M."/>
            <person name="Fiebig A."/>
        </authorList>
    </citation>
    <scope>NUCLEOTIDE SEQUENCE</scope>
</reference>
<accession>A0A7I8JSL1</accession>
<keyword evidence="2" id="KW-1185">Reference proteome</keyword>
<sequence length="41" mass="5128">MDKISRERKKRDKTSDMTQSLYIKSHKFKIYKIRKYNFSDI</sequence>